<accession>A0A5C3P1T5</accession>
<keyword evidence="1" id="KW-1133">Transmembrane helix</keyword>
<organism evidence="3 4">
    <name type="scientific">Polyporus arcularius HHB13444</name>
    <dbReference type="NCBI Taxonomy" id="1314778"/>
    <lineage>
        <taxon>Eukaryota</taxon>
        <taxon>Fungi</taxon>
        <taxon>Dikarya</taxon>
        <taxon>Basidiomycota</taxon>
        <taxon>Agaricomycotina</taxon>
        <taxon>Agaricomycetes</taxon>
        <taxon>Polyporales</taxon>
        <taxon>Polyporaceae</taxon>
        <taxon>Polyporus</taxon>
    </lineage>
</organism>
<feature type="domain" description="DUF6533" evidence="2">
    <location>
        <begin position="27"/>
        <end position="63"/>
    </location>
</feature>
<sequence>MSVNATASAAAIASQLDGLTYVACFEAAFLFIYEALVTSDREVACFWTANKRSGATFLFYANRGISMTLYIMDMANFAPYPSDKSCSRYQFGEAAVQIAQFIPGAAFSALRAVVLSRSKLLGLLALALSLAPVGANLVHYGYQVSGAIIPFWGCIDTDNTTEALNLRFGQLPVVIISRVPLILADVLLVHITWTKLSSRDTLKVVRASKRLSLSDILFRDGTDPQLIVSSAMSILNVIHLTFSVTAVEVMVQGASYVGLFSAPITAILVSRFLLELQEANQTVVRLDRDDPLHTSRDPYDSTPTFISSLGAFINPDLPALQDDDSELHGVGSRSRLG</sequence>
<dbReference type="InParanoid" id="A0A5C3P1T5"/>
<dbReference type="InterPro" id="IPR045340">
    <property type="entry name" value="DUF6533"/>
</dbReference>
<name>A0A5C3P1T5_9APHY</name>
<keyword evidence="4" id="KW-1185">Reference proteome</keyword>
<gene>
    <name evidence="3" type="ORF">K466DRAFT_590631</name>
</gene>
<dbReference type="Pfam" id="PF20151">
    <property type="entry name" value="DUF6533"/>
    <property type="match status" value="1"/>
</dbReference>
<evidence type="ECO:0000259" key="2">
    <source>
        <dbReference type="Pfam" id="PF20151"/>
    </source>
</evidence>
<proteinExistence type="predicted"/>
<evidence type="ECO:0000256" key="1">
    <source>
        <dbReference type="SAM" id="Phobius"/>
    </source>
</evidence>
<feature type="transmembrane region" description="Helical" evidence="1">
    <location>
        <begin position="120"/>
        <end position="142"/>
    </location>
</feature>
<protein>
    <recommendedName>
        <fullName evidence="2">DUF6533 domain-containing protein</fullName>
    </recommendedName>
</protein>
<reference evidence="3 4" key="1">
    <citation type="journal article" date="2019" name="Nat. Ecol. Evol.">
        <title>Megaphylogeny resolves global patterns of mushroom evolution.</title>
        <authorList>
            <person name="Varga T."/>
            <person name="Krizsan K."/>
            <person name="Foldi C."/>
            <person name="Dima B."/>
            <person name="Sanchez-Garcia M."/>
            <person name="Sanchez-Ramirez S."/>
            <person name="Szollosi G.J."/>
            <person name="Szarkandi J.G."/>
            <person name="Papp V."/>
            <person name="Albert L."/>
            <person name="Andreopoulos W."/>
            <person name="Angelini C."/>
            <person name="Antonin V."/>
            <person name="Barry K.W."/>
            <person name="Bougher N.L."/>
            <person name="Buchanan P."/>
            <person name="Buyck B."/>
            <person name="Bense V."/>
            <person name="Catcheside P."/>
            <person name="Chovatia M."/>
            <person name="Cooper J."/>
            <person name="Damon W."/>
            <person name="Desjardin D."/>
            <person name="Finy P."/>
            <person name="Geml J."/>
            <person name="Haridas S."/>
            <person name="Hughes K."/>
            <person name="Justo A."/>
            <person name="Karasinski D."/>
            <person name="Kautmanova I."/>
            <person name="Kiss B."/>
            <person name="Kocsube S."/>
            <person name="Kotiranta H."/>
            <person name="LaButti K.M."/>
            <person name="Lechner B.E."/>
            <person name="Liimatainen K."/>
            <person name="Lipzen A."/>
            <person name="Lukacs Z."/>
            <person name="Mihaltcheva S."/>
            <person name="Morgado L.N."/>
            <person name="Niskanen T."/>
            <person name="Noordeloos M.E."/>
            <person name="Ohm R.A."/>
            <person name="Ortiz-Santana B."/>
            <person name="Ovrebo C."/>
            <person name="Racz N."/>
            <person name="Riley R."/>
            <person name="Savchenko A."/>
            <person name="Shiryaev A."/>
            <person name="Soop K."/>
            <person name="Spirin V."/>
            <person name="Szebenyi C."/>
            <person name="Tomsovsky M."/>
            <person name="Tulloss R.E."/>
            <person name="Uehling J."/>
            <person name="Grigoriev I.V."/>
            <person name="Vagvolgyi C."/>
            <person name="Papp T."/>
            <person name="Martin F.M."/>
            <person name="Miettinen O."/>
            <person name="Hibbett D.S."/>
            <person name="Nagy L.G."/>
        </authorList>
    </citation>
    <scope>NUCLEOTIDE SEQUENCE [LARGE SCALE GENOMIC DNA]</scope>
    <source>
        <strain evidence="3 4">HHB13444</strain>
    </source>
</reference>
<dbReference type="Proteomes" id="UP000308197">
    <property type="component" value="Unassembled WGS sequence"/>
</dbReference>
<dbReference type="AlphaFoldDB" id="A0A5C3P1T5"/>
<keyword evidence="1" id="KW-0472">Membrane</keyword>
<evidence type="ECO:0000313" key="3">
    <source>
        <dbReference type="EMBL" id="TFK82270.1"/>
    </source>
</evidence>
<dbReference type="EMBL" id="ML211503">
    <property type="protein sequence ID" value="TFK82270.1"/>
    <property type="molecule type" value="Genomic_DNA"/>
</dbReference>
<dbReference type="STRING" id="1314778.A0A5C3P1T5"/>
<evidence type="ECO:0000313" key="4">
    <source>
        <dbReference type="Proteomes" id="UP000308197"/>
    </source>
</evidence>
<keyword evidence="1" id="KW-0812">Transmembrane</keyword>